<dbReference type="PANTHER" id="PTHR35936:SF25">
    <property type="entry name" value="ABC TRANSPORTER SUBSTRATE-BINDING PROTEIN"/>
    <property type="match status" value="1"/>
</dbReference>
<proteinExistence type="predicted"/>
<dbReference type="Proteomes" id="UP000541535">
    <property type="component" value="Unassembled WGS sequence"/>
</dbReference>
<dbReference type="SUPFAM" id="SSF53850">
    <property type="entry name" value="Periplasmic binding protein-like II"/>
    <property type="match status" value="1"/>
</dbReference>
<name>A0A7W5BE37_9BURK</name>
<evidence type="ECO:0000313" key="3">
    <source>
        <dbReference type="EMBL" id="MBB3121449.1"/>
    </source>
</evidence>
<dbReference type="AlphaFoldDB" id="A0A7W5BE37"/>
<keyword evidence="4" id="KW-1185">Reference proteome</keyword>
<protein>
    <submittedName>
        <fullName evidence="3">Polar amino acid transport system substrate-binding protein</fullName>
    </submittedName>
</protein>
<gene>
    <name evidence="3" type="ORF">FHS03_004527</name>
</gene>
<dbReference type="InterPro" id="IPR001638">
    <property type="entry name" value="Solute-binding_3/MltF_N"/>
</dbReference>
<dbReference type="Pfam" id="PF00497">
    <property type="entry name" value="SBP_bac_3"/>
    <property type="match status" value="1"/>
</dbReference>
<evidence type="ECO:0000256" key="1">
    <source>
        <dbReference type="ARBA" id="ARBA00022729"/>
    </source>
</evidence>
<evidence type="ECO:0000313" key="4">
    <source>
        <dbReference type="Proteomes" id="UP000541535"/>
    </source>
</evidence>
<reference evidence="3 4" key="1">
    <citation type="submission" date="2020-08" db="EMBL/GenBank/DDBJ databases">
        <title>Genomic Encyclopedia of Type Strains, Phase III (KMG-III): the genomes of soil and plant-associated and newly described type strains.</title>
        <authorList>
            <person name="Whitman W."/>
        </authorList>
    </citation>
    <scope>NUCLEOTIDE SEQUENCE [LARGE SCALE GENOMIC DNA]</scope>
    <source>
        <strain evidence="3 4">CECT 8897</strain>
    </source>
</reference>
<dbReference type="Gene3D" id="3.40.190.10">
    <property type="entry name" value="Periplasmic binding protein-like II"/>
    <property type="match status" value="2"/>
</dbReference>
<keyword evidence="1" id="KW-0732">Signal</keyword>
<dbReference type="PANTHER" id="PTHR35936">
    <property type="entry name" value="MEMBRANE-BOUND LYTIC MUREIN TRANSGLYCOSYLASE F"/>
    <property type="match status" value="1"/>
</dbReference>
<accession>A0A7W5BE37</accession>
<sequence length="255" mass="28761">MAALLGGGAAAADQVEVVVYADDAYPPYSYSLNGEARGVYPGILRKAFARMPAYKVQVLPVPWKRGLKMVEMGEAFALTPPYYRPDERPYMDYSAPIFNESVSLFCNDSVAPKGPLSRWPDDYLGLHIGRNTGYLIGGKEFDQALKQGKITLNEARGTEENLRKLLVGRLDCYMNDRHAIQNALARIRTEKAYQKTGNVVEATIISQEFGYLGFTRVDPLRYPFKSEFVRQFNVVLNEMKRSGELEQIAESELRR</sequence>
<dbReference type="EMBL" id="JACHXD010000016">
    <property type="protein sequence ID" value="MBB3121449.1"/>
    <property type="molecule type" value="Genomic_DNA"/>
</dbReference>
<organism evidence="3 4">
    <name type="scientific">Pseudoduganella violacea</name>
    <dbReference type="NCBI Taxonomy" id="1715466"/>
    <lineage>
        <taxon>Bacteria</taxon>
        <taxon>Pseudomonadati</taxon>
        <taxon>Pseudomonadota</taxon>
        <taxon>Betaproteobacteria</taxon>
        <taxon>Burkholderiales</taxon>
        <taxon>Oxalobacteraceae</taxon>
        <taxon>Telluria group</taxon>
        <taxon>Pseudoduganella</taxon>
    </lineage>
</organism>
<dbReference type="RefSeq" id="WP_183443160.1">
    <property type="nucleotide sequence ID" value="NZ_JACHXD010000016.1"/>
</dbReference>
<comment type="caution">
    <text evidence="3">The sequence shown here is derived from an EMBL/GenBank/DDBJ whole genome shotgun (WGS) entry which is preliminary data.</text>
</comment>
<feature type="domain" description="Solute-binding protein family 3/N-terminal" evidence="2">
    <location>
        <begin position="18"/>
        <end position="250"/>
    </location>
</feature>
<evidence type="ECO:0000259" key="2">
    <source>
        <dbReference type="Pfam" id="PF00497"/>
    </source>
</evidence>